<feature type="domain" description="Multidrug resistance protein MdtA-like barrel-sandwich hybrid" evidence="3">
    <location>
        <begin position="82"/>
        <end position="204"/>
    </location>
</feature>
<dbReference type="PANTHER" id="PTHR30469">
    <property type="entry name" value="MULTIDRUG RESISTANCE PROTEIN MDTA"/>
    <property type="match status" value="1"/>
</dbReference>
<evidence type="ECO:0000256" key="2">
    <source>
        <dbReference type="SAM" id="Phobius"/>
    </source>
</evidence>
<evidence type="ECO:0000313" key="5">
    <source>
        <dbReference type="Proteomes" id="UP000186666"/>
    </source>
</evidence>
<gene>
    <name evidence="4" type="ORF">SAMN05421578_1412</name>
</gene>
<dbReference type="InterPro" id="IPR006143">
    <property type="entry name" value="RND_pump_MFP"/>
</dbReference>
<accession>A0ABY1KEH9</accession>
<sequence length="383" mass="42195">MMGLQHTEQANSGRKRTIRIFSGLFIGLLIVFTMLSNTLMSLTLPKVAVVEPKRGQLVHMFQSSGVLMWKAEVALTNSTGWKVTKVDVKEGDHVKKGQTLVTYDRKEAEQQILDEQASLKKLKLTMEELQGSFKEASWSADENSIGNTKREIEISKIDQGVQQRKIQKLQEYLINNSAIVAPFDGIVTKVNATEGLISSNGGQDVHMSNGSLGFMFELLAPANIAGMLKIGEKIDVQVDGTHIKQAEGQIAEIQDANSVEEGTKGEGETTPLKSQMKRLLITIQDGSFKRGDIVKVELTKPSAEDTILLSNKAIHEDGSGKYVYRIEERNSPLGNTFYIRKVSITVVDSNDQESAVTGGIFEQDQIVVDSSQPLQDGNKVRTQ</sequence>
<keyword evidence="2" id="KW-0812">Transmembrane</keyword>
<dbReference type="NCBIfam" id="TIGR01730">
    <property type="entry name" value="RND_mfp"/>
    <property type="match status" value="1"/>
</dbReference>
<dbReference type="Pfam" id="PF25917">
    <property type="entry name" value="BSH_RND"/>
    <property type="match status" value="1"/>
</dbReference>
<dbReference type="Gene3D" id="1.10.287.470">
    <property type="entry name" value="Helix hairpin bin"/>
    <property type="match status" value="1"/>
</dbReference>
<dbReference type="Gene3D" id="2.40.50.100">
    <property type="match status" value="1"/>
</dbReference>
<organism evidence="4 5">
    <name type="scientific">Paenibacillus macquariensis</name>
    <dbReference type="NCBI Taxonomy" id="948756"/>
    <lineage>
        <taxon>Bacteria</taxon>
        <taxon>Bacillati</taxon>
        <taxon>Bacillota</taxon>
        <taxon>Bacilli</taxon>
        <taxon>Bacillales</taxon>
        <taxon>Paenibacillaceae</taxon>
        <taxon>Paenibacillus</taxon>
    </lineage>
</organism>
<dbReference type="SUPFAM" id="SSF111369">
    <property type="entry name" value="HlyD-like secretion proteins"/>
    <property type="match status" value="1"/>
</dbReference>
<keyword evidence="5" id="KW-1185">Reference proteome</keyword>
<dbReference type="InterPro" id="IPR058625">
    <property type="entry name" value="MdtA-like_BSH"/>
</dbReference>
<proteinExistence type="inferred from homology"/>
<comment type="caution">
    <text evidence="4">The sequence shown here is derived from an EMBL/GenBank/DDBJ whole genome shotgun (WGS) entry which is preliminary data.</text>
</comment>
<evidence type="ECO:0000256" key="1">
    <source>
        <dbReference type="ARBA" id="ARBA00009477"/>
    </source>
</evidence>
<dbReference type="EMBL" id="FTNK01000041">
    <property type="protein sequence ID" value="SIR71313.1"/>
    <property type="molecule type" value="Genomic_DNA"/>
</dbReference>
<feature type="transmembrane region" description="Helical" evidence="2">
    <location>
        <begin position="20"/>
        <end position="44"/>
    </location>
</feature>
<comment type="similarity">
    <text evidence="1">Belongs to the membrane fusion protein (MFP) (TC 8.A.1) family.</text>
</comment>
<reference evidence="4 5" key="1">
    <citation type="submission" date="2017-01" db="EMBL/GenBank/DDBJ databases">
        <authorList>
            <person name="Varghese N."/>
            <person name="Submissions S."/>
        </authorList>
    </citation>
    <scope>NUCLEOTIDE SEQUENCE [LARGE SCALE GENOMIC DNA]</scope>
    <source>
        <strain evidence="4 5">ATCC 23464</strain>
    </source>
</reference>
<evidence type="ECO:0000259" key="3">
    <source>
        <dbReference type="Pfam" id="PF25917"/>
    </source>
</evidence>
<evidence type="ECO:0000313" key="4">
    <source>
        <dbReference type="EMBL" id="SIR71313.1"/>
    </source>
</evidence>
<dbReference type="Proteomes" id="UP000186666">
    <property type="component" value="Unassembled WGS sequence"/>
</dbReference>
<dbReference type="RefSeq" id="WP_244556090.1">
    <property type="nucleotide sequence ID" value="NZ_FTNK01000041.1"/>
</dbReference>
<dbReference type="PANTHER" id="PTHR30469:SF15">
    <property type="entry name" value="HLYD FAMILY OF SECRETION PROTEINS"/>
    <property type="match status" value="1"/>
</dbReference>
<keyword evidence="2" id="KW-0472">Membrane</keyword>
<protein>
    <submittedName>
        <fullName evidence="4">RND family efflux transporter, MFP subunit</fullName>
    </submittedName>
</protein>
<dbReference type="Gene3D" id="2.40.420.20">
    <property type="match status" value="1"/>
</dbReference>
<name>A0ABY1KEH9_9BACL</name>
<keyword evidence="2" id="KW-1133">Transmembrane helix</keyword>